<protein>
    <recommendedName>
        <fullName evidence="4">Secreted protein</fullName>
    </recommendedName>
</protein>
<evidence type="ECO:0000313" key="3">
    <source>
        <dbReference type="Proteomes" id="UP001163798"/>
    </source>
</evidence>
<reference evidence="2" key="1">
    <citation type="submission" date="2022-08" db="EMBL/GenBank/DDBJ databases">
        <authorList>
            <consortium name="DOE Joint Genome Institute"/>
            <person name="Min B."/>
            <person name="Riley R."/>
            <person name="Sierra-Patev S."/>
            <person name="Naranjo-Ortiz M."/>
            <person name="Looney B."/>
            <person name="Konkel Z."/>
            <person name="Slot J.C."/>
            <person name="Sakamoto Y."/>
            <person name="Steenwyk J.L."/>
            <person name="Rokas A."/>
            <person name="Carro J."/>
            <person name="Camarero S."/>
            <person name="Ferreira P."/>
            <person name="Molpeceres G."/>
            <person name="Ruiz-Duenas F.J."/>
            <person name="Serrano A."/>
            <person name="Henrissat B."/>
            <person name="Drula E."/>
            <person name="Hughes K.W."/>
            <person name="Mata J.L."/>
            <person name="Ishikawa N.K."/>
            <person name="Vargas-Isla R."/>
            <person name="Ushijima S."/>
            <person name="Smith C.A."/>
            <person name="Ahrendt S."/>
            <person name="Andreopoulos W."/>
            <person name="He G."/>
            <person name="Labutti K."/>
            <person name="Lipzen A."/>
            <person name="Ng V."/>
            <person name="Sandor L."/>
            <person name="Barry K."/>
            <person name="Martinez A.T."/>
            <person name="Xiao Y."/>
            <person name="Gibbons J.G."/>
            <person name="Terashima K."/>
            <person name="Hibbett D.S."/>
            <person name="Grigoriev I.V."/>
        </authorList>
    </citation>
    <scope>NUCLEOTIDE SEQUENCE</scope>
    <source>
        <strain evidence="2">TFB10291</strain>
    </source>
</reference>
<feature type="signal peptide" evidence="1">
    <location>
        <begin position="1"/>
        <end position="29"/>
    </location>
</feature>
<evidence type="ECO:0008006" key="4">
    <source>
        <dbReference type="Google" id="ProtNLM"/>
    </source>
</evidence>
<comment type="caution">
    <text evidence="2">The sequence shown here is derived from an EMBL/GenBank/DDBJ whole genome shotgun (WGS) entry which is preliminary data.</text>
</comment>
<organism evidence="2 3">
    <name type="scientific">Lentinula aff. detonsa</name>
    <dbReference type="NCBI Taxonomy" id="2804958"/>
    <lineage>
        <taxon>Eukaryota</taxon>
        <taxon>Fungi</taxon>
        <taxon>Dikarya</taxon>
        <taxon>Basidiomycota</taxon>
        <taxon>Agaricomycotina</taxon>
        <taxon>Agaricomycetes</taxon>
        <taxon>Agaricomycetidae</taxon>
        <taxon>Agaricales</taxon>
        <taxon>Marasmiineae</taxon>
        <taxon>Omphalotaceae</taxon>
        <taxon>Lentinula</taxon>
    </lineage>
</organism>
<sequence>MDNVAKESKRLKMTRTLLVLLCYSEVCSTDGEGLAVAICDLRLGGDKPGNQGSFFLTRVPRAFPTNTRIQPPSPAFLQHIALLYIVHGHCRGSL</sequence>
<evidence type="ECO:0000313" key="2">
    <source>
        <dbReference type="EMBL" id="KAJ3786209.1"/>
    </source>
</evidence>
<keyword evidence="3" id="KW-1185">Reference proteome</keyword>
<feature type="chain" id="PRO_5041231445" description="Secreted protein" evidence="1">
    <location>
        <begin position="30"/>
        <end position="94"/>
    </location>
</feature>
<proteinExistence type="predicted"/>
<gene>
    <name evidence="2" type="ORF">GGU10DRAFT_352500</name>
</gene>
<dbReference type="AlphaFoldDB" id="A0AA38KQ72"/>
<keyword evidence="1" id="KW-0732">Signal</keyword>
<name>A0AA38KQ72_9AGAR</name>
<dbReference type="EMBL" id="MU793320">
    <property type="protein sequence ID" value="KAJ3786209.1"/>
    <property type="molecule type" value="Genomic_DNA"/>
</dbReference>
<dbReference type="Proteomes" id="UP001163798">
    <property type="component" value="Unassembled WGS sequence"/>
</dbReference>
<evidence type="ECO:0000256" key="1">
    <source>
        <dbReference type="SAM" id="SignalP"/>
    </source>
</evidence>
<accession>A0AA38KQ72</accession>